<gene>
    <name evidence="1" type="ORF">HDF14_000471</name>
</gene>
<organism evidence="1 2">
    <name type="scientific">Tunturiibacter gelidiferens</name>
    <dbReference type="NCBI Taxonomy" id="3069689"/>
    <lineage>
        <taxon>Bacteria</taxon>
        <taxon>Pseudomonadati</taxon>
        <taxon>Acidobacteriota</taxon>
        <taxon>Terriglobia</taxon>
        <taxon>Terriglobales</taxon>
        <taxon>Acidobacteriaceae</taxon>
        <taxon>Tunturiibacter</taxon>
    </lineage>
</organism>
<proteinExistence type="predicted"/>
<keyword evidence="2" id="KW-1185">Reference proteome</keyword>
<sequence>MTVPPEVGRKRDPSYIQDDMQPITLLVRAASVTEIVRVEQQLVHEIGPQFGPLAVATTGGDT</sequence>
<reference evidence="1 2" key="1">
    <citation type="submission" date="2020-08" db="EMBL/GenBank/DDBJ databases">
        <title>Genomic Encyclopedia of Type Strains, Phase IV (KMG-V): Genome sequencing to study the core and pangenomes of soil and plant-associated prokaryotes.</title>
        <authorList>
            <person name="Whitman W."/>
        </authorList>
    </citation>
    <scope>NUCLEOTIDE SEQUENCE [LARGE SCALE GENOMIC DNA]</scope>
    <source>
        <strain evidence="1 2">X5P2</strain>
    </source>
</reference>
<accession>A0A9X0QAN9</accession>
<evidence type="ECO:0000313" key="1">
    <source>
        <dbReference type="EMBL" id="MBB5326877.1"/>
    </source>
</evidence>
<protein>
    <submittedName>
        <fullName evidence="1">Uncharacterized protein</fullName>
    </submittedName>
</protein>
<dbReference type="Proteomes" id="UP000535182">
    <property type="component" value="Unassembled WGS sequence"/>
</dbReference>
<dbReference type="EMBL" id="JACHEB010000001">
    <property type="protein sequence ID" value="MBB5326877.1"/>
    <property type="molecule type" value="Genomic_DNA"/>
</dbReference>
<evidence type="ECO:0000313" key="2">
    <source>
        <dbReference type="Proteomes" id="UP000535182"/>
    </source>
</evidence>
<dbReference type="RefSeq" id="WP_183973109.1">
    <property type="nucleotide sequence ID" value="NZ_JACHEB010000001.1"/>
</dbReference>
<name>A0A9X0QAN9_9BACT</name>
<comment type="caution">
    <text evidence="1">The sequence shown here is derived from an EMBL/GenBank/DDBJ whole genome shotgun (WGS) entry which is preliminary data.</text>
</comment>
<dbReference type="AlphaFoldDB" id="A0A9X0QAN9"/>